<dbReference type="Proteomes" id="UP000324897">
    <property type="component" value="Chromosome 4"/>
</dbReference>
<evidence type="ECO:0000256" key="3">
    <source>
        <dbReference type="SAM" id="Phobius"/>
    </source>
</evidence>
<dbReference type="AlphaFoldDB" id="A0A5J9VL28"/>
<dbReference type="Pfam" id="PF00326">
    <property type="entry name" value="Peptidase_S9"/>
    <property type="match status" value="1"/>
</dbReference>
<dbReference type="PANTHER" id="PTHR42776:SF21">
    <property type="entry name" value="PEPTIDASE S9 PROLYL OLIGOPEPTIDASE CATALYTIC DOMAIN-CONTAINING PROTEIN"/>
    <property type="match status" value="1"/>
</dbReference>
<feature type="region of interest" description="Disordered" evidence="2">
    <location>
        <begin position="1"/>
        <end position="25"/>
    </location>
</feature>
<evidence type="ECO:0000259" key="4">
    <source>
        <dbReference type="Pfam" id="PF00326"/>
    </source>
</evidence>
<dbReference type="InterPro" id="IPR011042">
    <property type="entry name" value="6-blade_b-propeller_TolB-like"/>
</dbReference>
<sequence>MRPQRLDQRVCSSRASSLRASPSLSPSHTLLRLLPRRSHAMSFVLAAECAAGSLSGSAPEDGDAGCEYRLPPKEIQEIIDVPPNPSHYISPRRDRIMFLKRRAMPTLSELAKQDKILAGIRIDPSSNKRSRMSFYYGISIHLFMDDGSLGPEKVVNGYNDNAKINFVGWSPDGQRVAFTVCYDDEVDSGSNLALWVADVESGKARPLFKSANIILNALFELYVWVNKSTLLVCTIPSSRGNPPMKPLVPFGPRIRSNEQKNTVQMRATKEMLKDMHEEELFDYYATSQLVMVSLDGTVKPFALPAVYTSLDPSPDEKYVMLTSVHRPYSSIVSYKRFPKKVELWTADGIFVREICNLPLAEDIPVAANSVRKGKRSIRWRPDMPSTLYWVEAQDGGDANVEASPRDIVYTELAKPSNGEKPQVLIKLDFRYRKTYWCCGLFALVYECWYKTRRTRTWVISPDCKNLTPQLLFERSSEDAYTNPGSPMMCRTPAGTLVIAKVKRNCEGNYILLNGRGATPKGSTPFLDLFNVNTGEKERIWESDKEKYYESIVALMSYHPECEAIIHRKMGLSYVSFGLILENLKAKRLLGNFVAHPIIFLQYIVFIYLIGLCDSYSFAILADPTIPIIGEGNQEANDRYVEQLVASVEAAVNEIVRRGKETRTLWEATDTYIKMSPFMSANQINKPILLIHGEDDSKVTTAMQSSQFYDALKGHGVPCRLVILPFERHQYVSPTDVALDYEPSTFINISNEVYIVGFCSNFFKEVQKQYAVILMGSLA</sequence>
<feature type="transmembrane region" description="Helical" evidence="3">
    <location>
        <begin position="588"/>
        <end position="610"/>
    </location>
</feature>
<dbReference type="OrthoDB" id="43744at2759"/>
<dbReference type="Gramene" id="TVU37122">
    <property type="protein sequence ID" value="TVU37122"/>
    <property type="gene ID" value="EJB05_10417"/>
</dbReference>
<feature type="domain" description="Peptidase S9 prolyl oligopeptidase catalytic" evidence="4">
    <location>
        <begin position="660"/>
        <end position="736"/>
    </location>
</feature>
<reference evidence="5 6" key="1">
    <citation type="journal article" date="2019" name="Sci. Rep.">
        <title>A high-quality genome of Eragrostis curvula grass provides insights into Poaceae evolution and supports new strategies to enhance forage quality.</title>
        <authorList>
            <person name="Carballo J."/>
            <person name="Santos B.A.C.M."/>
            <person name="Zappacosta D."/>
            <person name="Garbus I."/>
            <person name="Selva J.P."/>
            <person name="Gallo C.A."/>
            <person name="Diaz A."/>
            <person name="Albertini E."/>
            <person name="Caccamo M."/>
            <person name="Echenique V."/>
        </authorList>
    </citation>
    <scope>NUCLEOTIDE SEQUENCE [LARGE SCALE GENOMIC DNA]</scope>
    <source>
        <strain evidence="6">cv. Victoria</strain>
        <tissue evidence="5">Leaf</tissue>
    </source>
</reference>
<dbReference type="GO" id="GO:0004252">
    <property type="term" value="F:serine-type endopeptidase activity"/>
    <property type="evidence" value="ECO:0007669"/>
    <property type="project" value="TreeGrafter"/>
</dbReference>
<feature type="compositionally biased region" description="Low complexity" evidence="2">
    <location>
        <begin position="12"/>
        <end position="25"/>
    </location>
</feature>
<dbReference type="Gene3D" id="3.40.50.1820">
    <property type="entry name" value="alpha/beta hydrolase"/>
    <property type="match status" value="1"/>
</dbReference>
<accession>A0A5J9VL28</accession>
<keyword evidence="3" id="KW-0472">Membrane</keyword>
<dbReference type="SUPFAM" id="SSF82171">
    <property type="entry name" value="DPP6 N-terminal domain-like"/>
    <property type="match status" value="1"/>
</dbReference>
<gene>
    <name evidence="5" type="ORF">EJB05_10417</name>
</gene>
<keyword evidence="3" id="KW-0812">Transmembrane</keyword>
<dbReference type="InterPro" id="IPR001375">
    <property type="entry name" value="Peptidase_S9_cat"/>
</dbReference>
<organism evidence="5 6">
    <name type="scientific">Eragrostis curvula</name>
    <name type="common">weeping love grass</name>
    <dbReference type="NCBI Taxonomy" id="38414"/>
    <lineage>
        <taxon>Eukaryota</taxon>
        <taxon>Viridiplantae</taxon>
        <taxon>Streptophyta</taxon>
        <taxon>Embryophyta</taxon>
        <taxon>Tracheophyta</taxon>
        <taxon>Spermatophyta</taxon>
        <taxon>Magnoliopsida</taxon>
        <taxon>Liliopsida</taxon>
        <taxon>Poales</taxon>
        <taxon>Poaceae</taxon>
        <taxon>PACMAD clade</taxon>
        <taxon>Chloridoideae</taxon>
        <taxon>Eragrostideae</taxon>
        <taxon>Eragrostidinae</taxon>
        <taxon>Eragrostis</taxon>
    </lineage>
</organism>
<evidence type="ECO:0000256" key="1">
    <source>
        <dbReference type="ARBA" id="ARBA00022801"/>
    </source>
</evidence>
<keyword evidence="6" id="KW-1185">Reference proteome</keyword>
<dbReference type="PANTHER" id="PTHR42776">
    <property type="entry name" value="SERINE PEPTIDASE S9 FAMILY MEMBER"/>
    <property type="match status" value="1"/>
</dbReference>
<evidence type="ECO:0000256" key="2">
    <source>
        <dbReference type="SAM" id="MobiDB-lite"/>
    </source>
</evidence>
<dbReference type="SUPFAM" id="SSF53474">
    <property type="entry name" value="alpha/beta-Hydrolases"/>
    <property type="match status" value="1"/>
</dbReference>
<evidence type="ECO:0000313" key="6">
    <source>
        <dbReference type="Proteomes" id="UP000324897"/>
    </source>
</evidence>
<comment type="caution">
    <text evidence="5">The sequence shown here is derived from an EMBL/GenBank/DDBJ whole genome shotgun (WGS) entry which is preliminary data.</text>
</comment>
<dbReference type="Gene3D" id="2.120.10.30">
    <property type="entry name" value="TolB, C-terminal domain"/>
    <property type="match status" value="1"/>
</dbReference>
<proteinExistence type="predicted"/>
<evidence type="ECO:0000313" key="5">
    <source>
        <dbReference type="EMBL" id="TVU37122.1"/>
    </source>
</evidence>
<protein>
    <recommendedName>
        <fullName evidence="4">Peptidase S9 prolyl oligopeptidase catalytic domain-containing protein</fullName>
    </recommendedName>
</protein>
<keyword evidence="3" id="KW-1133">Transmembrane helix</keyword>
<dbReference type="EMBL" id="RWGY01000007">
    <property type="protein sequence ID" value="TVU37122.1"/>
    <property type="molecule type" value="Genomic_DNA"/>
</dbReference>
<name>A0A5J9VL28_9POAL</name>
<dbReference type="GO" id="GO:0006508">
    <property type="term" value="P:proteolysis"/>
    <property type="evidence" value="ECO:0007669"/>
    <property type="project" value="InterPro"/>
</dbReference>
<dbReference type="InterPro" id="IPR029058">
    <property type="entry name" value="AB_hydrolase_fold"/>
</dbReference>
<keyword evidence="1" id="KW-0378">Hydrolase</keyword>